<dbReference type="AlphaFoldDB" id="A0A4R2IJ08"/>
<evidence type="ECO:0000259" key="1">
    <source>
        <dbReference type="Pfam" id="PF20530"/>
    </source>
</evidence>
<evidence type="ECO:0000313" key="3">
    <source>
        <dbReference type="Proteomes" id="UP000295680"/>
    </source>
</evidence>
<dbReference type="Pfam" id="PF20530">
    <property type="entry name" value="DUF6745"/>
    <property type="match status" value="1"/>
</dbReference>
<evidence type="ECO:0000313" key="2">
    <source>
        <dbReference type="EMBL" id="TCO44186.1"/>
    </source>
</evidence>
<dbReference type="InterPro" id="IPR046633">
    <property type="entry name" value="DUF6745"/>
</dbReference>
<organism evidence="2 3">
    <name type="scientific">Actinocrispum wychmicini</name>
    <dbReference type="NCBI Taxonomy" id="1213861"/>
    <lineage>
        <taxon>Bacteria</taxon>
        <taxon>Bacillati</taxon>
        <taxon>Actinomycetota</taxon>
        <taxon>Actinomycetes</taxon>
        <taxon>Pseudonocardiales</taxon>
        <taxon>Pseudonocardiaceae</taxon>
        <taxon>Actinocrispum</taxon>
    </lineage>
</organism>
<keyword evidence="3" id="KW-1185">Reference proteome</keyword>
<feature type="domain" description="DUF6745" evidence="1">
    <location>
        <begin position="167"/>
        <end position="383"/>
    </location>
</feature>
<dbReference type="Proteomes" id="UP000295680">
    <property type="component" value="Unassembled WGS sequence"/>
</dbReference>
<gene>
    <name evidence="2" type="ORF">EV192_1259</name>
</gene>
<sequence>MSARRRWAAGSESTDRAERWHRIQALRDEWLGHALSTLPADRDATENAISGLYCLLDRPPPTFVWVESPAAAVGVLGPPRSWRWDTDLPLEGRLATLVSGLRHRIGVGYTGWRSAPPEDPVAAMRSGMSSRSLVDSAVHGVLSRVVRESVAGVVRAALGERTGLLWFGQHDVDWIAQFDVIRQVLGARIPADDVAHAELWSTLARSCGWWVPRESTCVVVERPCVVRTEPVPGSLHGELRLHTENGPAMSYSDGWAVHSWHGMRVPSWVVEGPTVDLIAAEPNIEVRRCAIEHLGWPAFIAQAGLALVGQAADPGNPGSELRLYDLPYQRWGTSTRLLLAVNGSVERDGTRRQYGLRVPPWFNDPIDAAGWSYGLTGAQYAQLQRRT</sequence>
<comment type="caution">
    <text evidence="2">The sequence shown here is derived from an EMBL/GenBank/DDBJ whole genome shotgun (WGS) entry which is preliminary data.</text>
</comment>
<proteinExistence type="predicted"/>
<accession>A0A4R2IJ08</accession>
<dbReference type="EMBL" id="SLWS01000025">
    <property type="protein sequence ID" value="TCO44186.1"/>
    <property type="molecule type" value="Genomic_DNA"/>
</dbReference>
<protein>
    <recommendedName>
        <fullName evidence="1">DUF6745 domain-containing protein</fullName>
    </recommendedName>
</protein>
<reference evidence="2 3" key="1">
    <citation type="submission" date="2019-03" db="EMBL/GenBank/DDBJ databases">
        <title>Genomic Encyclopedia of Type Strains, Phase IV (KMG-IV): sequencing the most valuable type-strain genomes for metagenomic binning, comparative biology and taxonomic classification.</title>
        <authorList>
            <person name="Goeker M."/>
        </authorList>
    </citation>
    <scope>NUCLEOTIDE SEQUENCE [LARGE SCALE GENOMIC DNA]</scope>
    <source>
        <strain evidence="2 3">DSM 45934</strain>
    </source>
</reference>
<name>A0A4R2IJ08_9PSEU</name>